<keyword evidence="2" id="KW-0969">Cilium</keyword>
<dbReference type="EMBL" id="CP120733">
    <property type="protein sequence ID" value="WFD11498.1"/>
    <property type="molecule type" value="Genomic_DNA"/>
</dbReference>
<dbReference type="PROSITE" id="PS50930">
    <property type="entry name" value="HTH_LYTTR"/>
    <property type="match status" value="1"/>
</dbReference>
<evidence type="ECO:0000313" key="2">
    <source>
        <dbReference type="EMBL" id="WFD11498.1"/>
    </source>
</evidence>
<dbReference type="Gene3D" id="2.20.25.10">
    <property type="match status" value="1"/>
</dbReference>
<keyword evidence="3" id="KW-1185">Reference proteome</keyword>
<dbReference type="Proteomes" id="UP001222800">
    <property type="component" value="Chromosome"/>
</dbReference>
<reference evidence="2 3" key="1">
    <citation type="submission" date="2023-03" db="EMBL/GenBank/DDBJ databases">
        <title>Complete genome sequence of Tepidibacter sp. SWIR-1, isolated from a deep-sea hydrothermal vent.</title>
        <authorList>
            <person name="Li X."/>
        </authorList>
    </citation>
    <scope>NUCLEOTIDE SEQUENCE [LARGE SCALE GENOMIC DNA]</scope>
    <source>
        <strain evidence="2 3">SWIR-1</strain>
    </source>
</reference>
<dbReference type="PANTHER" id="PTHR37299:SF1">
    <property type="entry name" value="STAGE 0 SPORULATION PROTEIN A HOMOLOG"/>
    <property type="match status" value="1"/>
</dbReference>
<accession>A0ABY8EEX2</accession>
<evidence type="ECO:0000259" key="1">
    <source>
        <dbReference type="PROSITE" id="PS50930"/>
    </source>
</evidence>
<sequence length="180" mass="21021">MNVDLKCSDNIKGIITEMLENRKIKITTESDIVIIEKGYEIENGKIGIVFELSTLNNLIHFLDSFLGQQENKKVITGKYEGGYEVISYNQISYFEGIGNDVFCIVDNKKYKVKEKLYELEEKLRDHGFIRISKSFIVNIIEIDQIQPWFNGKLLLKMKDTSLNIYVTRRYLKEFKTFLGL</sequence>
<proteinExistence type="predicted"/>
<dbReference type="InterPro" id="IPR007492">
    <property type="entry name" value="LytTR_DNA-bd_dom"/>
</dbReference>
<dbReference type="InterPro" id="IPR046947">
    <property type="entry name" value="LytR-like"/>
</dbReference>
<dbReference type="Gene3D" id="2.40.50.40">
    <property type="match status" value="1"/>
</dbReference>
<evidence type="ECO:0000313" key="3">
    <source>
        <dbReference type="Proteomes" id="UP001222800"/>
    </source>
</evidence>
<dbReference type="RefSeq" id="WP_277733576.1">
    <property type="nucleotide sequence ID" value="NZ_CP120733.1"/>
</dbReference>
<name>A0ABY8EEX2_9FIRM</name>
<keyword evidence="2" id="KW-0238">DNA-binding</keyword>
<gene>
    <name evidence="2" type="ORF">P4S50_05330</name>
</gene>
<organism evidence="2 3">
    <name type="scientific">Tepidibacter hydrothermalis</name>
    <dbReference type="NCBI Taxonomy" id="3036126"/>
    <lineage>
        <taxon>Bacteria</taxon>
        <taxon>Bacillati</taxon>
        <taxon>Bacillota</taxon>
        <taxon>Clostridia</taxon>
        <taxon>Peptostreptococcales</taxon>
        <taxon>Peptostreptococcaceae</taxon>
        <taxon>Tepidibacter</taxon>
    </lineage>
</organism>
<dbReference type="SMART" id="SM00850">
    <property type="entry name" value="LytTR"/>
    <property type="match status" value="1"/>
</dbReference>
<keyword evidence="2" id="KW-0282">Flagellum</keyword>
<feature type="domain" description="HTH LytTR-type" evidence="1">
    <location>
        <begin position="75"/>
        <end position="180"/>
    </location>
</feature>
<dbReference type="Pfam" id="PF04397">
    <property type="entry name" value="LytTR"/>
    <property type="match status" value="1"/>
</dbReference>
<keyword evidence="2" id="KW-0966">Cell projection</keyword>
<dbReference type="PANTHER" id="PTHR37299">
    <property type="entry name" value="TRANSCRIPTIONAL REGULATOR-RELATED"/>
    <property type="match status" value="1"/>
</dbReference>
<dbReference type="GO" id="GO:0003677">
    <property type="term" value="F:DNA binding"/>
    <property type="evidence" value="ECO:0007669"/>
    <property type="project" value="UniProtKB-KW"/>
</dbReference>
<protein>
    <submittedName>
        <fullName evidence="2">LytTR family DNA-binding domain-containing protein</fullName>
    </submittedName>
</protein>